<keyword evidence="3" id="KW-1185">Reference proteome</keyword>
<keyword evidence="1" id="KW-0732">Signal</keyword>
<protein>
    <submittedName>
        <fullName evidence="2">Uncharacterized protein</fullName>
    </submittedName>
</protein>
<name>A0A482X3B1_LAOST</name>
<dbReference type="Proteomes" id="UP000291343">
    <property type="component" value="Unassembled WGS sequence"/>
</dbReference>
<gene>
    <name evidence="2" type="ORF">LSTR_LSTR010104</name>
</gene>
<evidence type="ECO:0000256" key="1">
    <source>
        <dbReference type="SAM" id="SignalP"/>
    </source>
</evidence>
<proteinExistence type="predicted"/>
<reference evidence="2 3" key="1">
    <citation type="journal article" date="2017" name="Gigascience">
        <title>Genome sequence of the small brown planthopper, Laodelphax striatellus.</title>
        <authorList>
            <person name="Zhu J."/>
            <person name="Jiang F."/>
            <person name="Wang X."/>
            <person name="Yang P."/>
            <person name="Bao Y."/>
            <person name="Zhao W."/>
            <person name="Wang W."/>
            <person name="Lu H."/>
            <person name="Wang Q."/>
            <person name="Cui N."/>
            <person name="Li J."/>
            <person name="Chen X."/>
            <person name="Luo L."/>
            <person name="Yu J."/>
            <person name="Kang L."/>
            <person name="Cui F."/>
        </authorList>
    </citation>
    <scope>NUCLEOTIDE SEQUENCE [LARGE SCALE GENOMIC DNA]</scope>
    <source>
        <strain evidence="2">Lst14</strain>
    </source>
</reference>
<feature type="chain" id="PRO_5019806959" evidence="1">
    <location>
        <begin position="29"/>
        <end position="105"/>
    </location>
</feature>
<dbReference type="OrthoDB" id="8196230at2759"/>
<sequence>MTINRRTRLRLMSYILWMILFLTDVCQAGPFAILKPLKQTRETNLFNFMRLVVIRLIYGVATMMGFNEGISEFANGALVPPGVEDNDDYGFGFGERDDDYDYDYK</sequence>
<dbReference type="EMBL" id="QKKF02019350">
    <property type="protein sequence ID" value="RZF40152.1"/>
    <property type="molecule type" value="Genomic_DNA"/>
</dbReference>
<dbReference type="AlphaFoldDB" id="A0A482X3B1"/>
<dbReference type="InParanoid" id="A0A482X3B1"/>
<accession>A0A482X3B1</accession>
<feature type="signal peptide" evidence="1">
    <location>
        <begin position="1"/>
        <end position="28"/>
    </location>
</feature>
<evidence type="ECO:0000313" key="2">
    <source>
        <dbReference type="EMBL" id="RZF40152.1"/>
    </source>
</evidence>
<evidence type="ECO:0000313" key="3">
    <source>
        <dbReference type="Proteomes" id="UP000291343"/>
    </source>
</evidence>
<organism evidence="2 3">
    <name type="scientific">Laodelphax striatellus</name>
    <name type="common">Small brown planthopper</name>
    <name type="synonym">Delphax striatella</name>
    <dbReference type="NCBI Taxonomy" id="195883"/>
    <lineage>
        <taxon>Eukaryota</taxon>
        <taxon>Metazoa</taxon>
        <taxon>Ecdysozoa</taxon>
        <taxon>Arthropoda</taxon>
        <taxon>Hexapoda</taxon>
        <taxon>Insecta</taxon>
        <taxon>Pterygota</taxon>
        <taxon>Neoptera</taxon>
        <taxon>Paraneoptera</taxon>
        <taxon>Hemiptera</taxon>
        <taxon>Auchenorrhyncha</taxon>
        <taxon>Fulgoroidea</taxon>
        <taxon>Delphacidae</taxon>
        <taxon>Criomorphinae</taxon>
        <taxon>Laodelphax</taxon>
    </lineage>
</organism>
<comment type="caution">
    <text evidence="2">The sequence shown here is derived from an EMBL/GenBank/DDBJ whole genome shotgun (WGS) entry which is preliminary data.</text>
</comment>